<keyword evidence="2" id="KW-0269">Exonuclease</keyword>
<keyword evidence="3" id="KW-1185">Reference proteome</keyword>
<name>F3ZNC5_9BACE</name>
<dbReference type="InterPro" id="IPR036397">
    <property type="entry name" value="RNaseH_sf"/>
</dbReference>
<dbReference type="Gene3D" id="3.30.420.10">
    <property type="entry name" value="Ribonuclease H-like superfamily/Ribonuclease H"/>
    <property type="match status" value="1"/>
</dbReference>
<dbReference type="EMBL" id="CM001167">
    <property type="protein sequence ID" value="EGJ71465.1"/>
    <property type="molecule type" value="Genomic_DNA"/>
</dbReference>
<dbReference type="GO" id="GO:0006259">
    <property type="term" value="P:DNA metabolic process"/>
    <property type="evidence" value="ECO:0007669"/>
    <property type="project" value="UniProtKB-ARBA"/>
</dbReference>
<feature type="domain" description="BRCT" evidence="1">
    <location>
        <begin position="193"/>
        <end position="279"/>
    </location>
</feature>
<reference evidence="2 3" key="1">
    <citation type="journal article" date="2011" name="Stand. Genomic Sci.">
        <title>Non-contiguous finished genome sequence of Bacteroides coprosuis type strain (PC139).</title>
        <authorList>
            <person name="Land M."/>
            <person name="Held B."/>
            <person name="Gronow S."/>
            <person name="Abt B."/>
            <person name="Lucas S."/>
            <person name="Del Rio T.G."/>
            <person name="Nolan M."/>
            <person name="Tice H."/>
            <person name="Cheng J.F."/>
            <person name="Pitluck S."/>
            <person name="Liolios K."/>
            <person name="Pagani I."/>
            <person name="Ivanova N."/>
            <person name="Mavromatis K."/>
            <person name="Mikhailova N."/>
            <person name="Pati A."/>
            <person name="Tapia R."/>
            <person name="Han C."/>
            <person name="Goodwin L."/>
            <person name="Chen A."/>
            <person name="Palaniappan K."/>
            <person name="Hauser L."/>
            <person name="Brambilla E.M."/>
            <person name="Rohde M."/>
            <person name="Goker M."/>
            <person name="Detter J.C."/>
            <person name="Woyke T."/>
            <person name="Bristow J."/>
            <person name="Eisen J.A."/>
            <person name="Markowitz V."/>
            <person name="Hugenholtz P."/>
            <person name="Kyrpides N.C."/>
            <person name="Klenk H.P."/>
            <person name="Lapidus A."/>
        </authorList>
    </citation>
    <scope>NUCLEOTIDE SEQUENCE</scope>
    <source>
        <strain evidence="2 3">DSM 18011</strain>
    </source>
</reference>
<evidence type="ECO:0000313" key="3">
    <source>
        <dbReference type="Proteomes" id="UP000018439"/>
    </source>
</evidence>
<dbReference type="SMART" id="SM00479">
    <property type="entry name" value="EXOIII"/>
    <property type="match status" value="1"/>
</dbReference>
<dbReference type="PROSITE" id="PS50172">
    <property type="entry name" value="BRCT"/>
    <property type="match status" value="1"/>
</dbReference>
<dbReference type="Gene3D" id="3.40.50.10190">
    <property type="entry name" value="BRCT domain"/>
    <property type="match status" value="1"/>
</dbReference>
<dbReference type="CDD" id="cd17748">
    <property type="entry name" value="BRCT_DNA_ligase_like"/>
    <property type="match status" value="1"/>
</dbReference>
<dbReference type="InterPro" id="IPR001357">
    <property type="entry name" value="BRCT_dom"/>
</dbReference>
<dbReference type="GO" id="GO:0005829">
    <property type="term" value="C:cytosol"/>
    <property type="evidence" value="ECO:0007669"/>
    <property type="project" value="TreeGrafter"/>
</dbReference>
<evidence type="ECO:0000259" key="1">
    <source>
        <dbReference type="PROSITE" id="PS50172"/>
    </source>
</evidence>
<dbReference type="PANTHER" id="PTHR30231:SF42">
    <property type="entry name" value="EXONUCLEASE"/>
    <property type="match status" value="1"/>
</dbReference>
<accession>F3ZNC5</accession>
<dbReference type="SUPFAM" id="SSF53098">
    <property type="entry name" value="Ribonuclease H-like"/>
    <property type="match status" value="1"/>
</dbReference>
<evidence type="ECO:0000313" key="2">
    <source>
        <dbReference type="EMBL" id="EGJ71465.1"/>
    </source>
</evidence>
<organism evidence="2 3">
    <name type="scientific">Bacteroides coprosuis DSM 18011</name>
    <dbReference type="NCBI Taxonomy" id="679937"/>
    <lineage>
        <taxon>Bacteria</taxon>
        <taxon>Pseudomonadati</taxon>
        <taxon>Bacteroidota</taxon>
        <taxon>Bacteroidia</taxon>
        <taxon>Bacteroidales</taxon>
        <taxon>Bacteroidaceae</taxon>
        <taxon>Bacteroides</taxon>
    </lineage>
</organism>
<proteinExistence type="predicted"/>
<dbReference type="Proteomes" id="UP000018439">
    <property type="component" value="Chromosome"/>
</dbReference>
<dbReference type="GO" id="GO:0008408">
    <property type="term" value="F:3'-5' exonuclease activity"/>
    <property type="evidence" value="ECO:0007669"/>
    <property type="project" value="TreeGrafter"/>
</dbReference>
<dbReference type="InterPro" id="IPR012337">
    <property type="entry name" value="RNaseH-like_sf"/>
</dbReference>
<dbReference type="GO" id="GO:0003676">
    <property type="term" value="F:nucleic acid binding"/>
    <property type="evidence" value="ECO:0007669"/>
    <property type="project" value="InterPro"/>
</dbReference>
<sequence>MDRYDFIAIDVETATSAKPRFICQIGLAYVLDGEIVKKESYLVQPPHNHIEYRNTMIHGIYESDTAQAPTLPQVWEKIGFDLRYNQLVAHNAKFDEAVIAENLFHFRIPNNLRSFICTYELLHLGLEDLCYAYQIAYTNHHDACFDAACCAQFYINYQQGLHPQFSRIPQQKKKSTYRVLTGDVLKQDLSQANPQNPFYNQKVVITGTFQRDRMELAEQIQQLGAKINTSISSRTNFVLKGEKAGPAKLKRIHELQSQGVPIQVVEEEKLMKVLEKWGE</sequence>
<dbReference type="Pfam" id="PF00929">
    <property type="entry name" value="RNase_T"/>
    <property type="match status" value="1"/>
</dbReference>
<dbReference type="OrthoDB" id="9813328at2"/>
<dbReference type="HOGENOM" id="CLU_047806_0_1_10"/>
<dbReference type="AlphaFoldDB" id="F3ZNC5"/>
<dbReference type="STRING" id="679937.Bcop_1263"/>
<dbReference type="Pfam" id="PF00533">
    <property type="entry name" value="BRCT"/>
    <property type="match status" value="1"/>
</dbReference>
<dbReference type="SMART" id="SM00292">
    <property type="entry name" value="BRCT"/>
    <property type="match status" value="1"/>
</dbReference>
<gene>
    <name evidence="2" type="ORF">Bcop_1263</name>
</gene>
<dbReference type="SUPFAM" id="SSF52113">
    <property type="entry name" value="BRCT domain"/>
    <property type="match status" value="1"/>
</dbReference>
<keyword evidence="2" id="KW-0540">Nuclease</keyword>
<dbReference type="InterPro" id="IPR013520">
    <property type="entry name" value="Ribonucl_H"/>
</dbReference>
<dbReference type="InterPro" id="IPR036420">
    <property type="entry name" value="BRCT_dom_sf"/>
</dbReference>
<dbReference type="PANTHER" id="PTHR30231">
    <property type="entry name" value="DNA POLYMERASE III SUBUNIT EPSILON"/>
    <property type="match status" value="1"/>
</dbReference>
<keyword evidence="2" id="KW-0378">Hydrolase</keyword>
<dbReference type="eggNOG" id="COG0847">
    <property type="taxonomic scope" value="Bacteria"/>
</dbReference>
<protein>
    <submittedName>
        <fullName evidence="2">Exonuclease RNase T and DNA polymerase III</fullName>
    </submittedName>
</protein>